<dbReference type="InterPro" id="IPR045341">
    <property type="entry name" value="DUF6532"/>
</dbReference>
<organism evidence="3 4">
    <name type="scientific">Mycena albidolilacea</name>
    <dbReference type="NCBI Taxonomy" id="1033008"/>
    <lineage>
        <taxon>Eukaryota</taxon>
        <taxon>Fungi</taxon>
        <taxon>Dikarya</taxon>
        <taxon>Basidiomycota</taxon>
        <taxon>Agaricomycotina</taxon>
        <taxon>Agaricomycetes</taxon>
        <taxon>Agaricomycetidae</taxon>
        <taxon>Agaricales</taxon>
        <taxon>Marasmiineae</taxon>
        <taxon>Mycenaceae</taxon>
        <taxon>Mycena</taxon>
    </lineage>
</organism>
<protein>
    <recommendedName>
        <fullName evidence="2">DUF6532 domain-containing protein</fullName>
    </recommendedName>
</protein>
<evidence type="ECO:0000313" key="3">
    <source>
        <dbReference type="EMBL" id="KAJ7333946.1"/>
    </source>
</evidence>
<dbReference type="EMBL" id="JARIHO010000033">
    <property type="protein sequence ID" value="KAJ7333946.1"/>
    <property type="molecule type" value="Genomic_DNA"/>
</dbReference>
<feature type="compositionally biased region" description="Basic residues" evidence="1">
    <location>
        <begin position="131"/>
        <end position="140"/>
    </location>
</feature>
<evidence type="ECO:0000259" key="2">
    <source>
        <dbReference type="Pfam" id="PF20149"/>
    </source>
</evidence>
<name>A0AAD6ZPN3_9AGAR</name>
<feature type="region of interest" description="Disordered" evidence="1">
    <location>
        <begin position="1"/>
        <end position="331"/>
    </location>
</feature>
<feature type="compositionally biased region" description="Basic and acidic residues" evidence="1">
    <location>
        <begin position="189"/>
        <end position="206"/>
    </location>
</feature>
<feature type="compositionally biased region" description="Polar residues" evidence="1">
    <location>
        <begin position="66"/>
        <end position="83"/>
    </location>
</feature>
<feature type="compositionally biased region" description="Acidic residues" evidence="1">
    <location>
        <begin position="171"/>
        <end position="188"/>
    </location>
</feature>
<evidence type="ECO:0000256" key="1">
    <source>
        <dbReference type="SAM" id="MobiDB-lite"/>
    </source>
</evidence>
<accession>A0AAD6ZPN3</accession>
<feature type="compositionally biased region" description="Basic residues" evidence="1">
    <location>
        <begin position="1"/>
        <end position="10"/>
    </location>
</feature>
<proteinExistence type="predicted"/>
<comment type="caution">
    <text evidence="3">The sequence shown here is derived from an EMBL/GenBank/DDBJ whole genome shotgun (WGS) entry which is preliminary data.</text>
</comment>
<keyword evidence="4" id="KW-1185">Reference proteome</keyword>
<dbReference type="Proteomes" id="UP001218218">
    <property type="component" value="Unassembled WGS sequence"/>
</dbReference>
<dbReference type="AlphaFoldDB" id="A0AAD6ZPN3"/>
<reference evidence="3" key="1">
    <citation type="submission" date="2023-03" db="EMBL/GenBank/DDBJ databases">
        <title>Massive genome expansion in bonnet fungi (Mycena s.s.) driven by repeated elements and novel gene families across ecological guilds.</title>
        <authorList>
            <consortium name="Lawrence Berkeley National Laboratory"/>
            <person name="Harder C.B."/>
            <person name="Miyauchi S."/>
            <person name="Viragh M."/>
            <person name="Kuo A."/>
            <person name="Thoen E."/>
            <person name="Andreopoulos B."/>
            <person name="Lu D."/>
            <person name="Skrede I."/>
            <person name="Drula E."/>
            <person name="Henrissat B."/>
            <person name="Morin E."/>
            <person name="Kohler A."/>
            <person name="Barry K."/>
            <person name="LaButti K."/>
            <person name="Morin E."/>
            <person name="Salamov A."/>
            <person name="Lipzen A."/>
            <person name="Mereny Z."/>
            <person name="Hegedus B."/>
            <person name="Baldrian P."/>
            <person name="Stursova M."/>
            <person name="Weitz H."/>
            <person name="Taylor A."/>
            <person name="Grigoriev I.V."/>
            <person name="Nagy L.G."/>
            <person name="Martin F."/>
            <person name="Kauserud H."/>
        </authorList>
    </citation>
    <scope>NUCLEOTIDE SEQUENCE</scope>
    <source>
        <strain evidence="3">CBHHK002</strain>
    </source>
</reference>
<feature type="compositionally biased region" description="Low complexity" evidence="1">
    <location>
        <begin position="253"/>
        <end position="270"/>
    </location>
</feature>
<gene>
    <name evidence="3" type="ORF">DFH08DRAFT_1019750</name>
</gene>
<feature type="compositionally biased region" description="Acidic residues" evidence="1">
    <location>
        <begin position="88"/>
        <end position="101"/>
    </location>
</feature>
<feature type="compositionally biased region" description="Basic and acidic residues" evidence="1">
    <location>
        <begin position="46"/>
        <end position="56"/>
    </location>
</feature>
<feature type="domain" description="DUF6532" evidence="2">
    <location>
        <begin position="432"/>
        <end position="637"/>
    </location>
</feature>
<dbReference type="Pfam" id="PF20149">
    <property type="entry name" value="DUF6532"/>
    <property type="match status" value="1"/>
</dbReference>
<evidence type="ECO:0000313" key="4">
    <source>
        <dbReference type="Proteomes" id="UP001218218"/>
    </source>
</evidence>
<sequence length="685" mass="76141">MAKGSSRPRPRPLDDHEDTIPTNNIAAVREQAPTRLWNGAAPKGPRPRDTQQKDDPTIAGTRKRLASTTKQSAKQKTVKTTHQADAPEQIDDSMEDIEESEPPPPARSRRSRKSIPDSDEELAEDSSLRLRVTKQKKHQKPAATEALDKAFDDEEDVQSDGGVNGPHENDSDGVEDPGDNDLEGLDPEELQRRLTEEAPRWSHDDKNDENDEEGSPSHHSRPSSRASFSSGYQSVPASEFVVEISSDSDSDSDPSMQAAFSSMSAAHARAPALKATIRKTSTPKHTAPIVPKLTSSAPPPRRLDLSQLVSSDGRRSGSARPASKREAVRAKEVGQSDIINKFLTIFYQRPVWNNERAISRAPSHRPSARVKLEPQDAAFVPGIKRESEDRAQIEDDNNIDIRYNSRDTVNLKDQHRDVGKTCQLGLDYYFGFHLTRNSYPDVPLKTQFAFDSLSRSAHDQNFTSIHWRLLNDEAYREGLATVLFGRISTFRGNVKAVAESIIYGKYGVQQDCAGLVGRLIAGQSYIYPHKPDKLNPRTNLIEFGQADCKRPYEHEAIPAVVGGFFKGNNSIVERIQAMLERNEAGNYEATQPMVAIACAGIHSVLDDHSTGEYKRSNFDGSRVQDIYDVHILLLETIKEEKPDKYRVMMENIFTLASRGTSFTKGTKAAPTLLQKEALAKLDLSD</sequence>